<sequence length="354" mass="40521">MIFMATISDNGLRISWEWWKSSHILIIEATQLIGVRGTVDVICQYYSLFTVFCVLDRSLILTSSRHQSSSSSWCAMEDNNKMLRLATYMCPGIPVEYYEFLAEYLENKLGIQTCLLYCSRRRGPECTRGDHNRIDVAFVSTSTYLEKFRTSGSDFKLMPVGAMTKHPVKGELLGYYSDIVVHRDVRDRIKEFYDLRGCKYIHSSQTSLSSNRLVLKMLKQMGEDPSFFSDIQVSGNHMNSIEMVVSKKAEATVVDSLSLANYLSRHYYQEPELHLEGSWGPLPPHPILVNSKLPVELQQKVESALLNINKEPSWREQLAKFSVTGFQKTSLDNYLEAIDILDTTKSLSFGIMYY</sequence>
<name>A0AAE1F360_PETCI</name>
<keyword evidence="2" id="KW-1185">Reference proteome</keyword>
<proteinExistence type="predicted"/>
<dbReference type="SUPFAM" id="SSF53850">
    <property type="entry name" value="Periplasmic binding protein-like II"/>
    <property type="match status" value="1"/>
</dbReference>
<dbReference type="Proteomes" id="UP001286313">
    <property type="component" value="Unassembled WGS sequence"/>
</dbReference>
<protein>
    <recommendedName>
        <fullName evidence="3">Phosphate/phosphite/phosphonate ABC transporter substrate-binding protein</fullName>
    </recommendedName>
</protein>
<dbReference type="EMBL" id="JAWQEG010003362">
    <property type="protein sequence ID" value="KAK3866639.1"/>
    <property type="molecule type" value="Genomic_DNA"/>
</dbReference>
<gene>
    <name evidence="1" type="ORF">Pcinc_027841</name>
</gene>
<evidence type="ECO:0000313" key="1">
    <source>
        <dbReference type="EMBL" id="KAK3866639.1"/>
    </source>
</evidence>
<dbReference type="PANTHER" id="PTHR35841">
    <property type="entry name" value="PHOSPHONATES-BINDING PERIPLASMIC PROTEIN"/>
    <property type="match status" value="1"/>
</dbReference>
<dbReference type="AlphaFoldDB" id="A0AAE1F360"/>
<accession>A0AAE1F360</accession>
<comment type="caution">
    <text evidence="1">The sequence shown here is derived from an EMBL/GenBank/DDBJ whole genome shotgun (WGS) entry which is preliminary data.</text>
</comment>
<dbReference type="PANTHER" id="PTHR35841:SF1">
    <property type="entry name" value="PHOSPHONATES-BINDING PERIPLASMIC PROTEIN"/>
    <property type="match status" value="1"/>
</dbReference>
<evidence type="ECO:0008006" key="3">
    <source>
        <dbReference type="Google" id="ProtNLM"/>
    </source>
</evidence>
<evidence type="ECO:0000313" key="2">
    <source>
        <dbReference type="Proteomes" id="UP001286313"/>
    </source>
</evidence>
<reference evidence="1" key="1">
    <citation type="submission" date="2023-10" db="EMBL/GenBank/DDBJ databases">
        <title>Genome assemblies of two species of porcelain crab, Petrolisthes cinctipes and Petrolisthes manimaculis (Anomura: Porcellanidae).</title>
        <authorList>
            <person name="Angst P."/>
        </authorList>
    </citation>
    <scope>NUCLEOTIDE SEQUENCE</scope>
    <source>
        <strain evidence="1">PB745_01</strain>
        <tissue evidence="1">Gill</tissue>
    </source>
</reference>
<dbReference type="Pfam" id="PF12974">
    <property type="entry name" value="Phosphonate-bd"/>
    <property type="match status" value="1"/>
</dbReference>
<organism evidence="1 2">
    <name type="scientific">Petrolisthes cinctipes</name>
    <name type="common">Flat porcelain crab</name>
    <dbReference type="NCBI Taxonomy" id="88211"/>
    <lineage>
        <taxon>Eukaryota</taxon>
        <taxon>Metazoa</taxon>
        <taxon>Ecdysozoa</taxon>
        <taxon>Arthropoda</taxon>
        <taxon>Crustacea</taxon>
        <taxon>Multicrustacea</taxon>
        <taxon>Malacostraca</taxon>
        <taxon>Eumalacostraca</taxon>
        <taxon>Eucarida</taxon>
        <taxon>Decapoda</taxon>
        <taxon>Pleocyemata</taxon>
        <taxon>Anomura</taxon>
        <taxon>Galatheoidea</taxon>
        <taxon>Porcellanidae</taxon>
        <taxon>Petrolisthes</taxon>
    </lineage>
</organism>
<dbReference type="Gene3D" id="3.40.190.10">
    <property type="entry name" value="Periplasmic binding protein-like II"/>
    <property type="match status" value="2"/>
</dbReference>